<evidence type="ECO:0000313" key="3">
    <source>
        <dbReference type="Proteomes" id="UP000184082"/>
    </source>
</evidence>
<dbReference type="Pfam" id="PF14242">
    <property type="entry name" value="DUF4342"/>
    <property type="match status" value="1"/>
</dbReference>
<gene>
    <name evidence="2" type="ORF">SAMN02745883_00464</name>
</gene>
<keyword evidence="3" id="KW-1185">Reference proteome</keyword>
<name>A0A1M6MB23_9FIRM</name>
<dbReference type="AlphaFoldDB" id="A0A1M6MB23"/>
<sequence length="161" mass="17758">MGFGLPEIDEIRGRTGATYKEAKEALEATDGDILEAIIYIETKQQKSFANNMSEKGNEIIEKLKELIKKGNVTRILLRRDEEIVINIPVTAGAVGAVLFTPATIAGILVALATGCRLEIVKDNGEIIDVKDITEDTFSNIKQKVDEAREKIISKKKDDDLK</sequence>
<feature type="domain" description="DUF4342" evidence="1">
    <location>
        <begin position="46"/>
        <end position="121"/>
    </location>
</feature>
<accession>A0A1M6MB23</accession>
<evidence type="ECO:0000259" key="1">
    <source>
        <dbReference type="Pfam" id="PF14242"/>
    </source>
</evidence>
<proteinExistence type="predicted"/>
<dbReference type="EMBL" id="FRAJ01000004">
    <property type="protein sequence ID" value="SHJ80627.1"/>
    <property type="molecule type" value="Genomic_DNA"/>
</dbReference>
<evidence type="ECO:0000313" key="2">
    <source>
        <dbReference type="EMBL" id="SHJ80627.1"/>
    </source>
</evidence>
<dbReference type="STRING" id="1121266.SAMN02745883_00464"/>
<protein>
    <recommendedName>
        <fullName evidence="1">DUF4342 domain-containing protein</fullName>
    </recommendedName>
</protein>
<organism evidence="2 3">
    <name type="scientific">Caminicella sporogenes DSM 14501</name>
    <dbReference type="NCBI Taxonomy" id="1121266"/>
    <lineage>
        <taxon>Bacteria</taxon>
        <taxon>Bacillati</taxon>
        <taxon>Bacillota</taxon>
        <taxon>Clostridia</taxon>
        <taxon>Peptostreptococcales</taxon>
        <taxon>Caminicellaceae</taxon>
        <taxon>Caminicella</taxon>
    </lineage>
</organism>
<dbReference type="Gene3D" id="1.10.8.10">
    <property type="entry name" value="DNA helicase RuvA subunit, C-terminal domain"/>
    <property type="match status" value="1"/>
</dbReference>
<dbReference type="InterPro" id="IPR025642">
    <property type="entry name" value="DUF4342"/>
</dbReference>
<reference evidence="2 3" key="1">
    <citation type="submission" date="2016-11" db="EMBL/GenBank/DDBJ databases">
        <authorList>
            <person name="Jaros S."/>
            <person name="Januszkiewicz K."/>
            <person name="Wedrychowicz H."/>
        </authorList>
    </citation>
    <scope>NUCLEOTIDE SEQUENCE [LARGE SCALE GENOMIC DNA]</scope>
    <source>
        <strain evidence="2 3">DSM 14501</strain>
    </source>
</reference>
<dbReference type="Proteomes" id="UP000184082">
    <property type="component" value="Unassembled WGS sequence"/>
</dbReference>
<dbReference type="RefSeq" id="WP_072965778.1">
    <property type="nucleotide sequence ID" value="NZ_FRAJ01000004.1"/>
</dbReference>
<dbReference type="InterPro" id="IPR009060">
    <property type="entry name" value="UBA-like_sf"/>
</dbReference>
<dbReference type="SUPFAM" id="SSF46934">
    <property type="entry name" value="UBA-like"/>
    <property type="match status" value="1"/>
</dbReference>